<evidence type="ECO:0000313" key="1">
    <source>
        <dbReference type="EMBL" id="KAK9011887.1"/>
    </source>
</evidence>
<comment type="caution">
    <text evidence="1">The sequence shown here is derived from an EMBL/GenBank/DDBJ whole genome shotgun (WGS) entry which is preliminary data.</text>
</comment>
<gene>
    <name evidence="1" type="ORF">V6N11_039962</name>
</gene>
<reference evidence="1 2" key="1">
    <citation type="journal article" date="2024" name="G3 (Bethesda)">
        <title>Genome assembly of Hibiscus sabdariffa L. provides insights into metabolisms of medicinal natural products.</title>
        <authorList>
            <person name="Kim T."/>
        </authorList>
    </citation>
    <scope>NUCLEOTIDE SEQUENCE [LARGE SCALE GENOMIC DNA]</scope>
    <source>
        <strain evidence="1">TK-2024</strain>
        <tissue evidence="1">Old leaves</tissue>
    </source>
</reference>
<proteinExistence type="predicted"/>
<name>A0ABR2RGN8_9ROSI</name>
<organism evidence="1 2">
    <name type="scientific">Hibiscus sabdariffa</name>
    <name type="common">roselle</name>
    <dbReference type="NCBI Taxonomy" id="183260"/>
    <lineage>
        <taxon>Eukaryota</taxon>
        <taxon>Viridiplantae</taxon>
        <taxon>Streptophyta</taxon>
        <taxon>Embryophyta</taxon>
        <taxon>Tracheophyta</taxon>
        <taxon>Spermatophyta</taxon>
        <taxon>Magnoliopsida</taxon>
        <taxon>eudicotyledons</taxon>
        <taxon>Gunneridae</taxon>
        <taxon>Pentapetalae</taxon>
        <taxon>rosids</taxon>
        <taxon>malvids</taxon>
        <taxon>Malvales</taxon>
        <taxon>Malvaceae</taxon>
        <taxon>Malvoideae</taxon>
        <taxon>Hibiscus</taxon>
    </lineage>
</organism>
<protein>
    <submittedName>
        <fullName evidence="1">Uncharacterized protein</fullName>
    </submittedName>
</protein>
<sequence length="74" mass="8463">MQLPLLVWEHPHKWFIPKAVAAAFSSGNNSCFDVGKYAAVMIVVNRNETSVPPCFQLHLLRNMLKLECYDNKVM</sequence>
<evidence type="ECO:0000313" key="2">
    <source>
        <dbReference type="Proteomes" id="UP001396334"/>
    </source>
</evidence>
<accession>A0ABR2RGN8</accession>
<keyword evidence="2" id="KW-1185">Reference proteome</keyword>
<dbReference type="EMBL" id="JBBPBN010000022">
    <property type="protein sequence ID" value="KAK9011887.1"/>
    <property type="molecule type" value="Genomic_DNA"/>
</dbReference>
<dbReference type="Proteomes" id="UP001396334">
    <property type="component" value="Unassembled WGS sequence"/>
</dbReference>